<dbReference type="AlphaFoldDB" id="A0A090XAS2"/>
<evidence type="ECO:0000259" key="2">
    <source>
        <dbReference type="Pfam" id="PF05770"/>
    </source>
</evidence>
<accession>A0A090XAS2</accession>
<dbReference type="Gene3D" id="3.30.470.20">
    <property type="entry name" value="ATP-grasp fold, B domain"/>
    <property type="match status" value="1"/>
</dbReference>
<dbReference type="InterPro" id="IPR040464">
    <property type="entry name" value="InsP(3)kin_ATP-grasp"/>
</dbReference>
<dbReference type="Pfam" id="PF05770">
    <property type="entry name" value="Ins134_P3_kin"/>
    <property type="match status" value="1"/>
</dbReference>
<evidence type="ECO:0000313" key="3">
    <source>
        <dbReference type="EMBL" id="JAC93219.1"/>
    </source>
</evidence>
<keyword evidence="3" id="KW-0418">Kinase</keyword>
<dbReference type="EMBL" id="GBIH01001491">
    <property type="protein sequence ID" value="JAC93219.1"/>
    <property type="molecule type" value="mRNA"/>
</dbReference>
<evidence type="ECO:0000256" key="1">
    <source>
        <dbReference type="SAM" id="MobiDB-lite"/>
    </source>
</evidence>
<dbReference type="GO" id="GO:0016301">
    <property type="term" value="F:kinase activity"/>
    <property type="evidence" value="ECO:0007669"/>
    <property type="project" value="UniProtKB-KW"/>
</dbReference>
<reference evidence="3" key="1">
    <citation type="journal article" date="2015" name="PLoS Negl. Trop. Dis.">
        <title>Deep Sequencing Analysis of the Ixodes ricinus Haemocytome.</title>
        <authorList>
            <person name="Kotsyfakis M."/>
            <person name="Kopacek P."/>
            <person name="Franta Z."/>
            <person name="Pedra J.H."/>
            <person name="Ribeiro J.M."/>
        </authorList>
    </citation>
    <scope>NUCLEOTIDE SEQUENCE</scope>
</reference>
<proteinExistence type="evidence at transcript level"/>
<organism evidence="3">
    <name type="scientific">Ixodes ricinus</name>
    <name type="common">Common tick</name>
    <name type="synonym">Acarus ricinus</name>
    <dbReference type="NCBI Taxonomy" id="34613"/>
    <lineage>
        <taxon>Eukaryota</taxon>
        <taxon>Metazoa</taxon>
        <taxon>Ecdysozoa</taxon>
        <taxon>Arthropoda</taxon>
        <taxon>Chelicerata</taxon>
        <taxon>Arachnida</taxon>
        <taxon>Acari</taxon>
        <taxon>Parasitiformes</taxon>
        <taxon>Ixodida</taxon>
        <taxon>Ixodoidea</taxon>
        <taxon>Ixodidae</taxon>
        <taxon>Ixodinae</taxon>
        <taxon>Ixodes</taxon>
    </lineage>
</organism>
<keyword evidence="3" id="KW-0808">Transferase</keyword>
<protein>
    <submittedName>
        <fullName evidence="3">Putative inositol-tetrakisphosphate 1-kinase</fullName>
    </submittedName>
</protein>
<sequence>MPRKRHSRARRSCASWWTWCVRSSVSCSFGMDVIVEKGTGRLCIIDVNNFPGYDGVANFLDKLSALLAELVSSEPPDSGIDTSDSSDERKPQMCRTPKKLHLRPPHPGEAPVTACTGRLHGAPPPNGRGISACKKWARGTLAAAGRSYSDVNVGTDQCQCFGYAPARQYYPSSCKPALACVWSTLCWGWKVLVPTCEGLFVSQCDIGTDQCMSVFWSCGGLPRLSDQWQTSVGMCSVNVLSRHQILAAMCNGLFVSQLQRWYGPMPVLRLRSGSPHYLTSGKAALSCVQMTLCWGAAHLLQHGKAR</sequence>
<feature type="region of interest" description="Disordered" evidence="1">
    <location>
        <begin position="73"/>
        <end position="106"/>
    </location>
</feature>
<feature type="domain" description="Inositol 1,3,4-trisphosphate 5/6-kinase ATP-grasp" evidence="2">
    <location>
        <begin position="29"/>
        <end position="66"/>
    </location>
</feature>
<name>A0A090XAS2_IXORI</name>